<comment type="caution">
    <text evidence="5">The sequence shown here is derived from an EMBL/GenBank/DDBJ whole genome shotgun (WGS) entry which is preliminary data.</text>
</comment>
<dbReference type="SUPFAM" id="SSF52402">
    <property type="entry name" value="Adenine nucleotide alpha hydrolases-like"/>
    <property type="match status" value="1"/>
</dbReference>
<dbReference type="Pfam" id="PF00733">
    <property type="entry name" value="Asn_synthase"/>
    <property type="match status" value="1"/>
</dbReference>
<protein>
    <recommendedName>
        <fullName evidence="2">asparagine synthase (glutamine-hydrolyzing)</fullName>
        <ecNumber evidence="2">6.3.5.4</ecNumber>
    </recommendedName>
</protein>
<sequence length="436" mass="50783">MIPSERELIQYFGIATPRFGEKTDLLRYQSNPEYLLSGPTWKPFQESEASELLRNTLAGAVKKYADKVQKIGIMLSGGFDSSVLAYLLKDYGDKVICYVSEFPEFEGINEINFAVQMALQCKFQLKSVKVDYQLFKRLTDELVEHSKNPIPTWTSVTQLAISNQAKNDGCDLLISGLGSDELFGGFSQMGSVYEKYKSSSPADYWNSINTAIINNGNLFKGNISIFSYDELNVLFPDIFEESIIDNPIIEFYKKNHQQMPNLDVSPFMSLLERIQRIEKVLLPDFSISEMISGIPIIYPFLEDEVWYNFLKLPIELRWKFNHNTNLKYFYTGFDAIDKYILRFTFQDEIPPAIQKRKPMGYTTPFAWWITREDYLDEVRKTILDCPYFDMIKINKTFLHSFLSLSQYAPALDVQWKQPFKIWMLYSFAVWYNKCVK</sequence>
<comment type="catalytic activity">
    <reaction evidence="3">
        <text>L-aspartate + L-glutamine + ATP + H2O = L-asparagine + L-glutamate + AMP + diphosphate + H(+)</text>
        <dbReference type="Rhea" id="RHEA:12228"/>
        <dbReference type="ChEBI" id="CHEBI:15377"/>
        <dbReference type="ChEBI" id="CHEBI:15378"/>
        <dbReference type="ChEBI" id="CHEBI:29985"/>
        <dbReference type="ChEBI" id="CHEBI:29991"/>
        <dbReference type="ChEBI" id="CHEBI:30616"/>
        <dbReference type="ChEBI" id="CHEBI:33019"/>
        <dbReference type="ChEBI" id="CHEBI:58048"/>
        <dbReference type="ChEBI" id="CHEBI:58359"/>
        <dbReference type="ChEBI" id="CHEBI:456215"/>
        <dbReference type="EC" id="6.3.5.4"/>
    </reaction>
</comment>
<keyword evidence="6" id="KW-1185">Reference proteome</keyword>
<dbReference type="PANTHER" id="PTHR43284:SF1">
    <property type="entry name" value="ASPARAGINE SYNTHETASE"/>
    <property type="match status" value="1"/>
</dbReference>
<organism evidence="5 6">
    <name type="scientific">Fulvivirga marina</name>
    <dbReference type="NCBI Taxonomy" id="2494733"/>
    <lineage>
        <taxon>Bacteria</taxon>
        <taxon>Pseudomonadati</taxon>
        <taxon>Bacteroidota</taxon>
        <taxon>Cytophagia</taxon>
        <taxon>Cytophagales</taxon>
        <taxon>Fulvivirgaceae</taxon>
        <taxon>Fulvivirga</taxon>
    </lineage>
</organism>
<dbReference type="InterPro" id="IPR001962">
    <property type="entry name" value="Asn_synthase"/>
</dbReference>
<evidence type="ECO:0000256" key="1">
    <source>
        <dbReference type="ARBA" id="ARBA00005187"/>
    </source>
</evidence>
<reference evidence="5" key="1">
    <citation type="submission" date="2021-01" db="EMBL/GenBank/DDBJ databases">
        <title>Fulvivirga kasyanovii gen. nov., sp nov., a novel member of the phylum Bacteroidetes isolated from seawater in a mussel farm.</title>
        <authorList>
            <person name="Zhao L.-H."/>
            <person name="Wang Z.-J."/>
        </authorList>
    </citation>
    <scope>NUCLEOTIDE SEQUENCE</scope>
    <source>
        <strain evidence="5">29W222</strain>
    </source>
</reference>
<evidence type="ECO:0000313" key="6">
    <source>
        <dbReference type="Proteomes" id="UP000614216"/>
    </source>
</evidence>
<dbReference type="InterPro" id="IPR014729">
    <property type="entry name" value="Rossmann-like_a/b/a_fold"/>
</dbReference>
<dbReference type="GO" id="GO:0006529">
    <property type="term" value="P:asparagine biosynthetic process"/>
    <property type="evidence" value="ECO:0007669"/>
    <property type="project" value="InterPro"/>
</dbReference>
<comment type="pathway">
    <text evidence="1">Amino-acid biosynthesis; L-asparagine biosynthesis; L-asparagine from L-aspartate (L-Gln route): step 1/1.</text>
</comment>
<dbReference type="Proteomes" id="UP000614216">
    <property type="component" value="Unassembled WGS sequence"/>
</dbReference>
<accession>A0A937KEU9</accession>
<dbReference type="EC" id="6.3.5.4" evidence="2"/>
<evidence type="ECO:0000313" key="5">
    <source>
        <dbReference type="EMBL" id="MBL6447575.1"/>
    </source>
</evidence>
<evidence type="ECO:0000256" key="3">
    <source>
        <dbReference type="ARBA" id="ARBA00048741"/>
    </source>
</evidence>
<dbReference type="GO" id="GO:0004066">
    <property type="term" value="F:asparagine synthase (glutamine-hydrolyzing) activity"/>
    <property type="evidence" value="ECO:0007669"/>
    <property type="project" value="UniProtKB-EC"/>
</dbReference>
<proteinExistence type="predicted"/>
<dbReference type="CDD" id="cd01991">
    <property type="entry name" value="Asn_synthase_B_C"/>
    <property type="match status" value="1"/>
</dbReference>
<dbReference type="RefSeq" id="WP_202857115.1">
    <property type="nucleotide sequence ID" value="NZ_JAEUGD010000044.1"/>
</dbReference>
<dbReference type="PANTHER" id="PTHR43284">
    <property type="entry name" value="ASPARAGINE SYNTHETASE (GLUTAMINE-HYDROLYZING)"/>
    <property type="match status" value="1"/>
</dbReference>
<dbReference type="AlphaFoldDB" id="A0A937KEU9"/>
<dbReference type="EMBL" id="JAEUGD010000044">
    <property type="protein sequence ID" value="MBL6447575.1"/>
    <property type="molecule type" value="Genomic_DNA"/>
</dbReference>
<evidence type="ECO:0000256" key="2">
    <source>
        <dbReference type="ARBA" id="ARBA00012737"/>
    </source>
</evidence>
<evidence type="ECO:0000259" key="4">
    <source>
        <dbReference type="Pfam" id="PF00733"/>
    </source>
</evidence>
<gene>
    <name evidence="5" type="ORF">JMN32_14750</name>
</gene>
<feature type="domain" description="Asparagine synthetase" evidence="4">
    <location>
        <begin position="53"/>
        <end position="402"/>
    </location>
</feature>
<dbReference type="InterPro" id="IPR051786">
    <property type="entry name" value="ASN_synthetase/amidase"/>
</dbReference>
<name>A0A937KEU9_9BACT</name>
<dbReference type="Gene3D" id="3.40.50.620">
    <property type="entry name" value="HUPs"/>
    <property type="match status" value="1"/>
</dbReference>